<keyword evidence="2" id="KW-1185">Reference proteome</keyword>
<dbReference type="OrthoDB" id="280020at2"/>
<dbReference type="EMBL" id="CP036281">
    <property type="protein sequence ID" value="QDU79661.1"/>
    <property type="molecule type" value="Genomic_DNA"/>
</dbReference>
<dbReference type="RefSeq" id="WP_144994439.1">
    <property type="nucleotide sequence ID" value="NZ_CP036281.1"/>
</dbReference>
<protein>
    <submittedName>
        <fullName evidence="1">Uncharacterized protein</fullName>
    </submittedName>
</protein>
<proteinExistence type="predicted"/>
<accession>A0A518CKB8</accession>
<dbReference type="AlphaFoldDB" id="A0A518CKB8"/>
<evidence type="ECO:0000313" key="2">
    <source>
        <dbReference type="Proteomes" id="UP000317178"/>
    </source>
</evidence>
<gene>
    <name evidence="1" type="ORF">Pla110_13720</name>
</gene>
<name>A0A518CKB8_9PLAN</name>
<dbReference type="KEGG" id="plon:Pla110_13720"/>
<organism evidence="1 2">
    <name type="scientific">Polystyrenella longa</name>
    <dbReference type="NCBI Taxonomy" id="2528007"/>
    <lineage>
        <taxon>Bacteria</taxon>
        <taxon>Pseudomonadati</taxon>
        <taxon>Planctomycetota</taxon>
        <taxon>Planctomycetia</taxon>
        <taxon>Planctomycetales</taxon>
        <taxon>Planctomycetaceae</taxon>
        <taxon>Polystyrenella</taxon>
    </lineage>
</organism>
<dbReference type="Proteomes" id="UP000317178">
    <property type="component" value="Chromosome"/>
</dbReference>
<evidence type="ECO:0000313" key="1">
    <source>
        <dbReference type="EMBL" id="QDU79661.1"/>
    </source>
</evidence>
<sequence length="83" mass="9217">MQLKVEPDGTLHAVYQEEIDLSSLGPLEIRRGSHVEPNANSLWEADLSPVSGPVLGPFPHRADAIQAEQAWLETFWLPAFLQV</sequence>
<reference evidence="1 2" key="1">
    <citation type="submission" date="2019-02" db="EMBL/GenBank/DDBJ databases">
        <title>Deep-cultivation of Planctomycetes and their phenomic and genomic characterization uncovers novel biology.</title>
        <authorList>
            <person name="Wiegand S."/>
            <person name="Jogler M."/>
            <person name="Boedeker C."/>
            <person name="Pinto D."/>
            <person name="Vollmers J."/>
            <person name="Rivas-Marin E."/>
            <person name="Kohn T."/>
            <person name="Peeters S.H."/>
            <person name="Heuer A."/>
            <person name="Rast P."/>
            <person name="Oberbeckmann S."/>
            <person name="Bunk B."/>
            <person name="Jeske O."/>
            <person name="Meyerdierks A."/>
            <person name="Storesund J.E."/>
            <person name="Kallscheuer N."/>
            <person name="Luecker S."/>
            <person name="Lage O.M."/>
            <person name="Pohl T."/>
            <person name="Merkel B.J."/>
            <person name="Hornburger P."/>
            <person name="Mueller R.-W."/>
            <person name="Bruemmer F."/>
            <person name="Labrenz M."/>
            <person name="Spormann A.M."/>
            <person name="Op den Camp H."/>
            <person name="Overmann J."/>
            <person name="Amann R."/>
            <person name="Jetten M.S.M."/>
            <person name="Mascher T."/>
            <person name="Medema M.H."/>
            <person name="Devos D.P."/>
            <person name="Kaster A.-K."/>
            <person name="Ovreas L."/>
            <person name="Rohde M."/>
            <person name="Galperin M.Y."/>
            <person name="Jogler C."/>
        </authorList>
    </citation>
    <scope>NUCLEOTIDE SEQUENCE [LARGE SCALE GENOMIC DNA]</scope>
    <source>
        <strain evidence="1 2">Pla110</strain>
    </source>
</reference>